<dbReference type="InterPro" id="IPR038695">
    <property type="entry name" value="Saro_0823-like_sf"/>
</dbReference>
<dbReference type="Gene3D" id="2.60.120.1140">
    <property type="entry name" value="Protein of unknown function DUF192"/>
    <property type="match status" value="1"/>
</dbReference>
<organism evidence="1 2">
    <name type="scientific">Alicyclobacillus mengziensis</name>
    <dbReference type="NCBI Taxonomy" id="2931921"/>
    <lineage>
        <taxon>Bacteria</taxon>
        <taxon>Bacillati</taxon>
        <taxon>Bacillota</taxon>
        <taxon>Bacilli</taxon>
        <taxon>Bacillales</taxon>
        <taxon>Alicyclobacillaceae</taxon>
        <taxon>Alicyclobacillus</taxon>
    </lineage>
</organism>
<accession>A0A9X7Z791</accession>
<dbReference type="AlphaFoldDB" id="A0A9X7Z791"/>
<dbReference type="InterPro" id="IPR003795">
    <property type="entry name" value="DUF192"/>
</dbReference>
<dbReference type="PANTHER" id="PTHR37953:SF1">
    <property type="entry name" value="UPF0127 PROTEIN MJ1496"/>
    <property type="match status" value="1"/>
</dbReference>
<dbReference type="KEGG" id="afx:JZ786_03950"/>
<dbReference type="PANTHER" id="PTHR37953">
    <property type="entry name" value="UPF0127 PROTEIN MJ1496"/>
    <property type="match status" value="1"/>
</dbReference>
<sequence>MLSHLRVLSEDGRVIVSNLRLAETHWEKFRGLMLDTSLQPDEALLIRKCKAIHCCFMKIPIDVLFVDDEGRITHIIPEMRPWTFSPVVRKADDVIECYPGTVARTGLQVGHQLRIVE</sequence>
<dbReference type="RefSeq" id="WP_206657503.1">
    <property type="nucleotide sequence ID" value="NZ_CP071182.1"/>
</dbReference>
<proteinExistence type="predicted"/>
<protein>
    <submittedName>
        <fullName evidence="1">DUF192 domain-containing protein</fullName>
    </submittedName>
</protein>
<evidence type="ECO:0000313" key="1">
    <source>
        <dbReference type="EMBL" id="QSO48167.1"/>
    </source>
</evidence>
<dbReference type="Proteomes" id="UP000663505">
    <property type="component" value="Chromosome"/>
</dbReference>
<name>A0A9X7Z791_9BACL</name>
<dbReference type="EMBL" id="CP071182">
    <property type="protein sequence ID" value="QSO48167.1"/>
    <property type="molecule type" value="Genomic_DNA"/>
</dbReference>
<dbReference type="Pfam" id="PF02643">
    <property type="entry name" value="DUF192"/>
    <property type="match status" value="1"/>
</dbReference>
<keyword evidence="2" id="KW-1185">Reference proteome</keyword>
<gene>
    <name evidence="1" type="ORF">JZ786_03950</name>
</gene>
<reference evidence="1 2" key="1">
    <citation type="submission" date="2021-02" db="EMBL/GenBank/DDBJ databases">
        <title>Alicyclobacillus curvatus sp. nov. and Alicyclobacillus mengziensis sp. nov., two acidophilic bacteria isolated from acid mine drainage.</title>
        <authorList>
            <person name="Huang Y."/>
        </authorList>
    </citation>
    <scope>NUCLEOTIDE SEQUENCE [LARGE SCALE GENOMIC DNA]</scope>
    <source>
        <strain evidence="1 2">S30H14</strain>
    </source>
</reference>
<evidence type="ECO:0000313" key="2">
    <source>
        <dbReference type="Proteomes" id="UP000663505"/>
    </source>
</evidence>